<organism evidence="6">
    <name type="scientific">Heliothis virescens</name>
    <name type="common">Tobacco budworm moth</name>
    <dbReference type="NCBI Taxonomy" id="7102"/>
    <lineage>
        <taxon>Eukaryota</taxon>
        <taxon>Metazoa</taxon>
        <taxon>Ecdysozoa</taxon>
        <taxon>Arthropoda</taxon>
        <taxon>Hexapoda</taxon>
        <taxon>Insecta</taxon>
        <taxon>Pterygota</taxon>
        <taxon>Neoptera</taxon>
        <taxon>Endopterygota</taxon>
        <taxon>Lepidoptera</taxon>
        <taxon>Glossata</taxon>
        <taxon>Ditrysia</taxon>
        <taxon>Noctuoidea</taxon>
        <taxon>Noctuidae</taxon>
        <taxon>Heliothinae</taxon>
        <taxon>Heliothis</taxon>
    </lineage>
</organism>
<comment type="caution">
    <text evidence="6">The sequence shown here is derived from an EMBL/GenBank/DDBJ whole genome shotgun (WGS) entry which is preliminary data.</text>
</comment>
<dbReference type="PROSITE" id="PS50105">
    <property type="entry name" value="SAM_DOMAIN"/>
    <property type="match status" value="1"/>
</dbReference>
<evidence type="ECO:0000259" key="5">
    <source>
        <dbReference type="PROSITE" id="PS50105"/>
    </source>
</evidence>
<dbReference type="PANTHER" id="PTHR16154">
    <property type="entry name" value="NEURABIN"/>
    <property type="match status" value="1"/>
</dbReference>
<feature type="coiled-coil region" evidence="3">
    <location>
        <begin position="725"/>
        <end position="756"/>
    </location>
</feature>
<dbReference type="GO" id="GO:0014069">
    <property type="term" value="C:postsynaptic density"/>
    <property type="evidence" value="ECO:0007669"/>
    <property type="project" value="TreeGrafter"/>
</dbReference>
<dbReference type="AlphaFoldDB" id="A0A2A4JQS1"/>
<dbReference type="PANTHER" id="PTHR16154:SF6">
    <property type="entry name" value="SPINOPHILIN, ISOFORM J"/>
    <property type="match status" value="1"/>
</dbReference>
<dbReference type="InterPro" id="IPR013761">
    <property type="entry name" value="SAM/pointed_sf"/>
</dbReference>
<dbReference type="GO" id="GO:0005737">
    <property type="term" value="C:cytoplasm"/>
    <property type="evidence" value="ECO:0007669"/>
    <property type="project" value="TreeGrafter"/>
</dbReference>
<dbReference type="GO" id="GO:0030425">
    <property type="term" value="C:dendrite"/>
    <property type="evidence" value="ECO:0007669"/>
    <property type="project" value="TreeGrafter"/>
</dbReference>
<dbReference type="InterPro" id="IPR043446">
    <property type="entry name" value="Neurabin-like"/>
</dbReference>
<sequence>MLREDSQSDRPVEHASAPQTRHPEIGRLWTQAAVSFGRDKRAEVRGVVPDEGARRTAACQRAQPPPPTHGRIGHSDKYDKQSRTARMAAHASAVLRARESVRRARCAKPTASKCAALSALHDRSRASRCCAGEFPRTRHSVHVAALVLLLVSFPRHVPVSGAGAGARGCGCGALRDRAREVPAPTLSRAARPRRAHSRHVQVAALCGVQRSGGAARCATRTAMYGAALIRAQRPRRRALEGAAAGEFPRHVQVGGRWMRAREEWWSGAPARTRTASNGRRRSRPLHDLPSRASRCSLLVISQARAVAALVRAREEWWSQARCRDAHREYARGSPAANEPRRRPRGATLHMTRAVLRDADICHAAQTIRNQQNQMTNGASTDPASRIMLYCTMVLRSYAMVDVSQAPGVPVRCECEAALEGVVIHGVRRALSDPVSRWEDEYAKVDKTRRCEGPDLVTSPRAAAEEPSSLCCRKRCLPASLRGDEVKAGGGWHYQPQLVLILALCPYLGTLIPPATLDCRRYNGLDDSYNDSADESLSESTSGGPPHVGAHRDTRQSCGSSVGSATDDAVYSRDHRHHPLSGASASLAEQLKQVLAERERRLAAGASPPQPDAVQLTNDLVDEIRQAVSEANARVKKAPACVVGGEVPWQPLSSAVSEASLTPPPQAQPHPVNHWTKQQVWQWVSGLGEGLERHAGAFAARGVDGALLLALSSADLKLLGLGGDDRRRMKRRLKELRAAHEKHLKALKKAEKKAKKK</sequence>
<evidence type="ECO:0000256" key="2">
    <source>
        <dbReference type="ARBA" id="ARBA00023054"/>
    </source>
</evidence>
<evidence type="ECO:0000256" key="3">
    <source>
        <dbReference type="SAM" id="Coils"/>
    </source>
</evidence>
<feature type="region of interest" description="Disordered" evidence="4">
    <location>
        <begin position="46"/>
        <end position="76"/>
    </location>
</feature>
<dbReference type="GO" id="GO:0019722">
    <property type="term" value="P:calcium-mediated signaling"/>
    <property type="evidence" value="ECO:0007669"/>
    <property type="project" value="TreeGrafter"/>
</dbReference>
<feature type="region of interest" description="Disordered" evidence="4">
    <location>
        <begin position="1"/>
        <end position="26"/>
    </location>
</feature>
<protein>
    <recommendedName>
        <fullName evidence="5">SAM domain-containing protein</fullName>
    </recommendedName>
</protein>
<dbReference type="Pfam" id="PF00536">
    <property type="entry name" value="SAM_1"/>
    <property type="match status" value="1"/>
</dbReference>
<dbReference type="SMART" id="SM00454">
    <property type="entry name" value="SAM"/>
    <property type="match status" value="1"/>
</dbReference>
<dbReference type="SUPFAM" id="SSF47769">
    <property type="entry name" value="SAM/Pointed domain"/>
    <property type="match status" value="1"/>
</dbReference>
<feature type="domain" description="SAM" evidence="5">
    <location>
        <begin position="674"/>
        <end position="741"/>
    </location>
</feature>
<dbReference type="InterPro" id="IPR001660">
    <property type="entry name" value="SAM"/>
</dbReference>
<evidence type="ECO:0000256" key="4">
    <source>
        <dbReference type="SAM" id="MobiDB-lite"/>
    </source>
</evidence>
<dbReference type="GO" id="GO:0007015">
    <property type="term" value="P:actin filament organization"/>
    <property type="evidence" value="ECO:0007669"/>
    <property type="project" value="TreeGrafter"/>
</dbReference>
<proteinExistence type="predicted"/>
<dbReference type="STRING" id="7102.A0A2A4JQS1"/>
<gene>
    <name evidence="6" type="ORF">B5V51_13752</name>
</gene>
<feature type="region of interest" description="Disordered" evidence="4">
    <location>
        <begin position="529"/>
        <end position="565"/>
    </location>
</feature>
<keyword evidence="2 3" id="KW-0175">Coiled coil</keyword>
<feature type="compositionally biased region" description="Basic and acidic residues" evidence="4">
    <location>
        <begin position="1"/>
        <end position="13"/>
    </location>
</feature>
<name>A0A2A4JQS1_HELVI</name>
<keyword evidence="1" id="KW-0597">Phosphoprotein</keyword>
<evidence type="ECO:0000256" key="1">
    <source>
        <dbReference type="ARBA" id="ARBA00022553"/>
    </source>
</evidence>
<dbReference type="Gene3D" id="1.10.150.50">
    <property type="entry name" value="Transcription Factor, Ets-1"/>
    <property type="match status" value="1"/>
</dbReference>
<dbReference type="GO" id="GO:0031175">
    <property type="term" value="P:neuron projection development"/>
    <property type="evidence" value="ECO:0007669"/>
    <property type="project" value="TreeGrafter"/>
</dbReference>
<dbReference type="GO" id="GO:0051015">
    <property type="term" value="F:actin filament binding"/>
    <property type="evidence" value="ECO:0007669"/>
    <property type="project" value="TreeGrafter"/>
</dbReference>
<dbReference type="GO" id="GO:0015629">
    <property type="term" value="C:actin cytoskeleton"/>
    <property type="evidence" value="ECO:0007669"/>
    <property type="project" value="TreeGrafter"/>
</dbReference>
<accession>A0A2A4JQS1</accession>
<dbReference type="EMBL" id="NWSH01000797">
    <property type="protein sequence ID" value="PCG74159.1"/>
    <property type="molecule type" value="Genomic_DNA"/>
</dbReference>
<reference evidence="6" key="1">
    <citation type="submission" date="2017-09" db="EMBL/GenBank/DDBJ databases">
        <title>Contemporary evolution of a Lepidopteran species, Heliothis virescens, in response to modern agricultural practices.</title>
        <authorList>
            <person name="Fritz M.L."/>
            <person name="Deyonke A.M."/>
            <person name="Papanicolaou A."/>
            <person name="Micinski S."/>
            <person name="Westbrook J."/>
            <person name="Gould F."/>
        </authorList>
    </citation>
    <scope>NUCLEOTIDE SEQUENCE [LARGE SCALE GENOMIC DNA]</scope>
    <source>
        <strain evidence="6">HvINT-</strain>
        <tissue evidence="6">Whole body</tissue>
    </source>
</reference>
<evidence type="ECO:0000313" key="6">
    <source>
        <dbReference type="EMBL" id="PCG74159.1"/>
    </source>
</evidence>